<dbReference type="eggNOG" id="ENOG5032JB6">
    <property type="taxonomic scope" value="Bacteria"/>
</dbReference>
<accession>S3KFU8</accession>
<name>S3KFU8_TREMA</name>
<keyword evidence="2" id="KW-1185">Reference proteome</keyword>
<evidence type="ECO:0000313" key="2">
    <source>
        <dbReference type="Proteomes" id="UP000014541"/>
    </source>
</evidence>
<gene>
    <name evidence="1" type="ORF">HMPREF9194_01436</name>
</gene>
<dbReference type="STRING" id="1125699.HMPREF9194_01436"/>
<dbReference type="PATRIC" id="fig|1125699.3.peg.1448"/>
<dbReference type="AlphaFoldDB" id="S3KFU8"/>
<evidence type="ECO:0000313" key="1">
    <source>
        <dbReference type="EMBL" id="EPF31102.1"/>
    </source>
</evidence>
<organism evidence="1 2">
    <name type="scientific">Treponema maltophilum ATCC 51939</name>
    <dbReference type="NCBI Taxonomy" id="1125699"/>
    <lineage>
        <taxon>Bacteria</taxon>
        <taxon>Pseudomonadati</taxon>
        <taxon>Spirochaetota</taxon>
        <taxon>Spirochaetia</taxon>
        <taxon>Spirochaetales</taxon>
        <taxon>Treponemataceae</taxon>
        <taxon>Treponema</taxon>
    </lineage>
</organism>
<proteinExistence type="predicted"/>
<protein>
    <submittedName>
        <fullName evidence="1">Uncharacterized protein</fullName>
    </submittedName>
</protein>
<dbReference type="Proteomes" id="UP000014541">
    <property type="component" value="Unassembled WGS sequence"/>
</dbReference>
<dbReference type="HOGENOM" id="CLU_677818_0_0_12"/>
<dbReference type="EMBL" id="ATFF01000006">
    <property type="protein sequence ID" value="EPF31102.1"/>
    <property type="molecule type" value="Genomic_DNA"/>
</dbReference>
<reference evidence="1 2" key="1">
    <citation type="submission" date="2013-04" db="EMBL/GenBank/DDBJ databases">
        <title>The Genome Sequence of Treponema maltophilum ATCC 51939.</title>
        <authorList>
            <consortium name="The Broad Institute Genomics Platform"/>
            <person name="Earl A."/>
            <person name="Ward D."/>
            <person name="Feldgarden M."/>
            <person name="Gevers D."/>
            <person name="Leonetti C."/>
            <person name="Blanton J.M."/>
            <person name="Dewhirst F.E."/>
            <person name="Izard J."/>
            <person name="Walker B."/>
            <person name="Young S."/>
            <person name="Zeng Q."/>
            <person name="Gargeya S."/>
            <person name="Fitzgerald M."/>
            <person name="Haas B."/>
            <person name="Abouelleil A."/>
            <person name="Allen A.W."/>
            <person name="Alvarado L."/>
            <person name="Arachchi H.M."/>
            <person name="Berlin A.M."/>
            <person name="Chapman S.B."/>
            <person name="Gainer-Dewar J."/>
            <person name="Goldberg J."/>
            <person name="Griggs A."/>
            <person name="Gujja S."/>
            <person name="Hansen M."/>
            <person name="Howarth C."/>
            <person name="Imamovic A."/>
            <person name="Ireland A."/>
            <person name="Larimer J."/>
            <person name="McCowan C."/>
            <person name="Murphy C."/>
            <person name="Pearson M."/>
            <person name="Poon T.W."/>
            <person name="Priest M."/>
            <person name="Roberts A."/>
            <person name="Saif S."/>
            <person name="Shea T."/>
            <person name="Sisk P."/>
            <person name="Sykes S."/>
            <person name="Wortman J."/>
            <person name="Nusbaum C."/>
            <person name="Birren B."/>
        </authorList>
    </citation>
    <scope>NUCLEOTIDE SEQUENCE [LARGE SCALE GENOMIC DNA]</scope>
    <source>
        <strain evidence="1 2">ATCC 51939</strain>
    </source>
</reference>
<comment type="caution">
    <text evidence="1">The sequence shown here is derived from an EMBL/GenBank/DDBJ whole genome shotgun (WGS) entry which is preliminary data.</text>
</comment>
<sequence length="406" mass="44309">MPAPSGESIMNVLKSAKRFGFIIFSVFAFAPIFSADIFSDTASGGAIDFLPSAASGNPEVQFRGFYRTQVQIGERFLANTAFSLKTGNVFGDIKLRDIPSLFNIDELSLMYRFKIEKTASQFALFAGEYETGGSDTFTQRYLGTKAFASYLLEKEIGFKTPAIIPVGGAGGSFTVKYAVPAANALYVYYNEQFGKNRLNTDIRIAGVSNALIADFMFGTSLPFENKDANGNNVILLIRRADFHAGISLLIGGNPFVNLFMQAGVTRIQTNPDPGDSVFSLSDLYAFFEPRFSTRAAVFSLSAFHLPLSVYENIPYIDYPLGAAFMIKSIPIGFKSAQGVFGCIFAASTVNPLVSAFSMQKLSAQVVPFAEFTAPQGVFKVKVPVKPLAYADWKKMFSITASYKVQF</sequence>